<dbReference type="PANTHER" id="PTHR31286:SF163">
    <property type="entry name" value="ZINC KNUCKLE CX2CX4HX4C DOMAIN-CONTAINING PROTEIN"/>
    <property type="match status" value="1"/>
</dbReference>
<gene>
    <name evidence="3" type="ordered locus">At2g06820</name>
</gene>
<reference evidence="4" key="3">
    <citation type="submission" date="2000-03" db="EMBL/GenBank/DDBJ databases">
        <authorList>
            <person name="Lin X."/>
            <person name="Kaul S."/>
            <person name="Shea T.P."/>
            <person name="Fujii C.Y."/>
            <person name="Shen M."/>
            <person name="VanAken S.E."/>
            <person name="Barnstead M.E."/>
            <person name="Mason T.M."/>
            <person name="Bowman C.L."/>
            <person name="Ronning C.M."/>
            <person name="Benito M.-I."/>
            <person name="Carrera A.J."/>
            <person name="Creasy T.H."/>
            <person name="Buell C.R."/>
            <person name="Town C.D."/>
            <person name="Nierman W.C."/>
            <person name="Fraser C.M."/>
            <person name="Venter J.C."/>
        </authorList>
    </citation>
    <scope>NUCLEOTIDE SEQUENCE</scope>
</reference>
<reference key="1">
    <citation type="journal article" date="1999" name="Nature">
        <title>Sequence and analysis of chromosome 2 of the plant Arabidopsis thaliana.</title>
        <authorList>
            <person name="Lin X."/>
            <person name="Kaul S."/>
            <person name="Rounsley S."/>
            <person name="Shea T.P."/>
            <person name="Benito M.I."/>
            <person name="Town C.D."/>
            <person name="Fujii C.Y."/>
            <person name="Mason T."/>
            <person name="Bowman C.L."/>
            <person name="Barnstead M."/>
            <person name="Feldblyum T.V."/>
            <person name="Buell C.R."/>
            <person name="Ketchum K.A."/>
            <person name="Lee J."/>
            <person name="Ronning C.M."/>
            <person name="Koo H.L."/>
            <person name="Moffat K.S."/>
            <person name="Cronin L.A."/>
            <person name="Shen M."/>
            <person name="Pai G."/>
            <person name="Van Aken S."/>
            <person name="Umayam L."/>
            <person name="Tallon L.J."/>
            <person name="Gill J.E."/>
            <person name="Adams M.D."/>
            <person name="Carrera A.J."/>
            <person name="Creasy T.H."/>
            <person name="Goodman H.M."/>
            <person name="Somerville C.R."/>
            <person name="Copenhaver G.P."/>
            <person name="Preuss D."/>
            <person name="Nierman W.C."/>
            <person name="White O."/>
            <person name="Eisen J.A."/>
            <person name="Salzberg S.L."/>
            <person name="Fraser C.M."/>
            <person name="Venter J.C."/>
        </authorList>
    </citation>
    <scope>NUCLEOTIDE SEQUENCE [LARGE SCALE GENOMIC DNA]</scope>
    <source>
        <strain>cv. Columbia</strain>
    </source>
</reference>
<evidence type="ECO:0000313" key="3">
    <source>
        <dbReference type="EMBL" id="AAM15063.1"/>
    </source>
</evidence>
<proteinExistence type="predicted"/>
<feature type="compositionally biased region" description="Basic and acidic residues" evidence="1">
    <location>
        <begin position="1"/>
        <end position="18"/>
    </location>
</feature>
<dbReference type="EMBL" id="AC006161">
    <property type="protein sequence ID" value="AAM15139.1"/>
    <property type="molecule type" value="Genomic_DNA"/>
</dbReference>
<name>Q8RUT2_ARATH</name>
<dbReference type="Pfam" id="PF14111">
    <property type="entry name" value="DUF4283"/>
    <property type="match status" value="1"/>
</dbReference>
<dbReference type="InterPro" id="IPR025558">
    <property type="entry name" value="DUF4283"/>
</dbReference>
<accession>Q8RUT2</accession>
<protein>
    <submittedName>
        <fullName evidence="3">Putative retroelement pol polyprotein</fullName>
    </submittedName>
</protein>
<dbReference type="AlphaFoldDB" id="Q8RUT2"/>
<evidence type="ECO:0000256" key="1">
    <source>
        <dbReference type="SAM" id="MobiDB-lite"/>
    </source>
</evidence>
<reference evidence="3" key="2">
    <citation type="submission" date="2000-03" db="EMBL/GenBank/DDBJ databases">
        <authorList>
            <person name="Rounsley S.D."/>
            <person name="Lin X."/>
            <person name="Kaul S."/>
            <person name="Shea T.P."/>
            <person name="Fujii C.Y."/>
            <person name="Mason T.M."/>
            <person name="Shen M."/>
            <person name="Ronning C.M."/>
            <person name="Fraser C.M."/>
            <person name="Somerville C.R."/>
            <person name="Venter J.C."/>
        </authorList>
    </citation>
    <scope>NUCLEOTIDE SEQUENCE</scope>
</reference>
<organism evidence="3">
    <name type="scientific">Arabidopsis thaliana</name>
    <name type="common">Mouse-ear cress</name>
    <dbReference type="NCBI Taxonomy" id="3702"/>
    <lineage>
        <taxon>Eukaryota</taxon>
        <taxon>Viridiplantae</taxon>
        <taxon>Streptophyta</taxon>
        <taxon>Embryophyta</taxon>
        <taxon>Tracheophyta</taxon>
        <taxon>Spermatophyta</taxon>
        <taxon>Magnoliopsida</taxon>
        <taxon>eudicotyledons</taxon>
        <taxon>Gunneridae</taxon>
        <taxon>Pentapetalae</taxon>
        <taxon>rosids</taxon>
        <taxon>malvids</taxon>
        <taxon>Brassicales</taxon>
        <taxon>Brassicaceae</taxon>
        <taxon>Camelineae</taxon>
        <taxon>Arabidopsis</taxon>
    </lineage>
</organism>
<dbReference type="InterPro" id="IPR040256">
    <property type="entry name" value="At4g02000-like"/>
</dbReference>
<evidence type="ECO:0000313" key="4">
    <source>
        <dbReference type="EMBL" id="AAM15139.1"/>
    </source>
</evidence>
<feature type="compositionally biased region" description="Polar residues" evidence="1">
    <location>
        <begin position="214"/>
        <end position="223"/>
    </location>
</feature>
<sequence length="267" mass="30447">MENRIPYHQKGKELRENRAPNLDTSDLVEENALTLIGRLTNQSGQRLWALFLFLSNPWTLKGKAIGSDLGQGVFQLKFDFREDLQQVVDNRPYHFDQWMVILQKWEPIISPSFPSLISFWIELQGLPKHFWKPKMLQAIREELGEVMTKEITSSSVKIKVLLDGLQPLIKETIVDFPNGGEAVVYLDYKNLKNHCLHCQRLSHEKKNCPRVQSAPVSTKTSNPLPVASLPVSQSNSRNYYTPADNFVAPKSPLTLWTENPPSPSGQL</sequence>
<evidence type="ECO:0000259" key="2">
    <source>
        <dbReference type="Pfam" id="PF14111"/>
    </source>
</evidence>
<feature type="domain" description="DUF4283" evidence="2">
    <location>
        <begin position="29"/>
        <end position="111"/>
    </location>
</feature>
<feature type="region of interest" description="Disordered" evidence="1">
    <location>
        <begin position="209"/>
        <end position="232"/>
    </location>
</feature>
<feature type="region of interest" description="Disordered" evidence="1">
    <location>
        <begin position="1"/>
        <end position="21"/>
    </location>
</feature>
<dbReference type="EMBL" id="AC005561">
    <property type="protein sequence ID" value="AAM15063.1"/>
    <property type="molecule type" value="Genomic_DNA"/>
</dbReference>
<reference evidence="3" key="4">
    <citation type="submission" date="2002-02" db="EMBL/GenBank/DDBJ databases">
        <authorList>
            <person name="Town C.D."/>
            <person name="Kaul S."/>
        </authorList>
    </citation>
    <scope>NUCLEOTIDE SEQUENCE</scope>
</reference>
<dbReference type="PANTHER" id="PTHR31286">
    <property type="entry name" value="GLYCINE-RICH CELL WALL STRUCTURAL PROTEIN 1.8-LIKE"/>
    <property type="match status" value="1"/>
</dbReference>